<organism evidence="1 2">
    <name type="scientific">Streptomyces apricus</name>
    <dbReference type="NCBI Taxonomy" id="1828112"/>
    <lineage>
        <taxon>Bacteria</taxon>
        <taxon>Bacillati</taxon>
        <taxon>Actinomycetota</taxon>
        <taxon>Actinomycetes</taxon>
        <taxon>Kitasatosporales</taxon>
        <taxon>Streptomycetaceae</taxon>
        <taxon>Streptomyces</taxon>
    </lineage>
</organism>
<gene>
    <name evidence="1" type="ORF">FGF04_38970</name>
</gene>
<name>A0A5A9Z568_9ACTN</name>
<evidence type="ECO:0000313" key="2">
    <source>
        <dbReference type="Proteomes" id="UP000324965"/>
    </source>
</evidence>
<dbReference type="AlphaFoldDB" id="A0A5A9Z568"/>
<proteinExistence type="predicted"/>
<reference evidence="1 2" key="1">
    <citation type="submission" date="2019-05" db="EMBL/GenBank/DDBJ databases">
        <authorList>
            <person name="Hariharan J."/>
            <person name="Choudoir M.J."/>
            <person name="Diebold P."/>
            <person name="Panke-Buisse K."/>
            <person name="Buckley D.H."/>
        </authorList>
    </citation>
    <scope>NUCLEOTIDE SEQUENCE [LARGE SCALE GENOMIC DNA]</scope>
    <source>
        <strain evidence="1 2">SUN51</strain>
    </source>
</reference>
<protein>
    <submittedName>
        <fullName evidence="1">Uncharacterized protein</fullName>
    </submittedName>
</protein>
<accession>A0A5A9Z568</accession>
<evidence type="ECO:0000313" key="1">
    <source>
        <dbReference type="EMBL" id="KAA0912169.1"/>
    </source>
</evidence>
<comment type="caution">
    <text evidence="1">The sequence shown here is derived from an EMBL/GenBank/DDBJ whole genome shotgun (WGS) entry which is preliminary data.</text>
</comment>
<keyword evidence="2" id="KW-1185">Reference proteome</keyword>
<dbReference type="Proteomes" id="UP000324965">
    <property type="component" value="Unassembled WGS sequence"/>
</dbReference>
<dbReference type="EMBL" id="VDFC01000173">
    <property type="protein sequence ID" value="KAA0912169.1"/>
    <property type="molecule type" value="Genomic_DNA"/>
</dbReference>
<sequence>MLHWPGDRWREEYGPGAAAYLPDRVDLSPGLLADARVGRLTPEVTALARRRVLLDLPERW</sequence>
<dbReference type="OrthoDB" id="5414450at2"/>
<dbReference type="RefSeq" id="WP_149516124.1">
    <property type="nucleotide sequence ID" value="NZ_VDFC01000173.1"/>
</dbReference>